<dbReference type="Gene3D" id="3.30.560.10">
    <property type="entry name" value="Glucose Oxidase, domain 3"/>
    <property type="match status" value="1"/>
</dbReference>
<evidence type="ECO:0000256" key="3">
    <source>
        <dbReference type="ARBA" id="ARBA00022630"/>
    </source>
</evidence>
<evidence type="ECO:0000256" key="6">
    <source>
        <dbReference type="PIRSR" id="PIRSR000137-2"/>
    </source>
</evidence>
<evidence type="ECO:0000259" key="9">
    <source>
        <dbReference type="PROSITE" id="PS00623"/>
    </source>
</evidence>
<evidence type="ECO:0000256" key="8">
    <source>
        <dbReference type="SAM" id="SignalP"/>
    </source>
</evidence>
<dbReference type="GO" id="GO:0050660">
    <property type="term" value="F:flavin adenine dinucleotide binding"/>
    <property type="evidence" value="ECO:0007669"/>
    <property type="project" value="InterPro"/>
</dbReference>
<dbReference type="InterPro" id="IPR012132">
    <property type="entry name" value="GMC_OxRdtase"/>
</dbReference>
<dbReference type="SUPFAM" id="SSF51905">
    <property type="entry name" value="FAD/NAD(P)-binding domain"/>
    <property type="match status" value="1"/>
</dbReference>
<dbReference type="SUPFAM" id="SSF54373">
    <property type="entry name" value="FAD-linked reductases, C-terminal domain"/>
    <property type="match status" value="1"/>
</dbReference>
<feature type="active site" description="Proton acceptor" evidence="5">
    <location>
        <position position="587"/>
    </location>
</feature>
<dbReference type="EMBL" id="JARKIF010000025">
    <property type="protein sequence ID" value="KAJ7614845.1"/>
    <property type="molecule type" value="Genomic_DNA"/>
</dbReference>
<reference evidence="11" key="1">
    <citation type="submission" date="2023-03" db="EMBL/GenBank/DDBJ databases">
        <title>Massive genome expansion in bonnet fungi (Mycena s.s.) driven by repeated elements and novel gene families across ecological guilds.</title>
        <authorList>
            <consortium name="Lawrence Berkeley National Laboratory"/>
            <person name="Harder C.B."/>
            <person name="Miyauchi S."/>
            <person name="Viragh M."/>
            <person name="Kuo A."/>
            <person name="Thoen E."/>
            <person name="Andreopoulos B."/>
            <person name="Lu D."/>
            <person name="Skrede I."/>
            <person name="Drula E."/>
            <person name="Henrissat B."/>
            <person name="Morin E."/>
            <person name="Kohler A."/>
            <person name="Barry K."/>
            <person name="LaButti K."/>
            <person name="Morin E."/>
            <person name="Salamov A."/>
            <person name="Lipzen A."/>
            <person name="Mereny Z."/>
            <person name="Hegedus B."/>
            <person name="Baldrian P."/>
            <person name="Stursova M."/>
            <person name="Weitz H."/>
            <person name="Taylor A."/>
            <person name="Grigoriev I.V."/>
            <person name="Nagy L.G."/>
            <person name="Martin F."/>
            <person name="Kauserud H."/>
        </authorList>
    </citation>
    <scope>NUCLEOTIDE SEQUENCE</scope>
    <source>
        <strain evidence="11">9284</strain>
    </source>
</reference>
<name>A0AAD7FE55_9AGAR</name>
<evidence type="ECO:0000313" key="12">
    <source>
        <dbReference type="Proteomes" id="UP001221142"/>
    </source>
</evidence>
<accession>A0AAD7FE55</accession>
<dbReference type="InterPro" id="IPR000172">
    <property type="entry name" value="GMC_OxRdtase_N"/>
</dbReference>
<keyword evidence="8" id="KW-0732">Signal</keyword>
<dbReference type="Proteomes" id="UP001221142">
    <property type="component" value="Unassembled WGS sequence"/>
</dbReference>
<evidence type="ECO:0000256" key="4">
    <source>
        <dbReference type="ARBA" id="ARBA00022827"/>
    </source>
</evidence>
<gene>
    <name evidence="11" type="ORF">FB45DRAFT_936199</name>
</gene>
<feature type="signal peptide" evidence="8">
    <location>
        <begin position="1"/>
        <end position="24"/>
    </location>
</feature>
<evidence type="ECO:0000259" key="10">
    <source>
        <dbReference type="PROSITE" id="PS00624"/>
    </source>
</evidence>
<feature type="domain" description="Glucose-methanol-choline oxidoreductase N-terminal" evidence="9">
    <location>
        <begin position="117"/>
        <end position="140"/>
    </location>
</feature>
<feature type="domain" description="Glucose-methanol-choline oxidoreductase N-terminal" evidence="10">
    <location>
        <begin position="309"/>
        <end position="323"/>
    </location>
</feature>
<sequence length="608" mass="65683">MTLRPSKYLLLLATAAAWTGTCNAKVYDNVTQLPGLVYDFIVVGGGTAGNVVANRLTENPAFSVLVLEAGISNLDVLDSIVPALDVGLFTPGLPYTWGYVTTPQVAADNRILNFPRGRMLGGTSSINAMWYTRGSADDFNRYAEVTGDSGWGWDAMQPYFHKNEKWTEPADHHDTSKEYDPKVHSTTGINSVSLPGFQWLMFPRVIQTTKENPEEFPFVLDYNAGRPLGVGWAQNTIGNGARSSSAVSYLATEFINRPNLHVLINAQVSRILPKGSSDGVLHFDQVEFSQDFQELFVARGTKEIVLSGGTIGTPQVLLNSGIGNKTTLSNLAIHPLINLPSVGQNLSEQPLLPNSWFVNTTQTYESFTQNATQLALDLGEWNRTRTGPLVSTIIGGHMAWLRLNGEESEGIWEKFDDPAAGVGTPHLELQIGSGIGLETPIPATGGNFVSIQAAVVSPGSRGSVTLNTTSPTPFTHPLIDLGLLSNEFDFLAMRIALRKAVKFFSAPAWKDFIIRPIDNLAEALTSDDALEKYIRGTVVCALHSVGTAAMSPKNATWGVVDPDLSLKGASGVRIVDASVMPFIPSGHTQAPTYAIAERAADLVKQKWA</sequence>
<feature type="active site" description="Proton donor" evidence="5">
    <location>
        <position position="543"/>
    </location>
</feature>
<dbReference type="Gene3D" id="3.50.50.60">
    <property type="entry name" value="FAD/NAD(P)-binding domain"/>
    <property type="match status" value="1"/>
</dbReference>
<dbReference type="PROSITE" id="PS00624">
    <property type="entry name" value="GMC_OXRED_2"/>
    <property type="match status" value="1"/>
</dbReference>
<evidence type="ECO:0000313" key="11">
    <source>
        <dbReference type="EMBL" id="KAJ7614845.1"/>
    </source>
</evidence>
<feature type="binding site" evidence="6">
    <location>
        <position position="123"/>
    </location>
    <ligand>
        <name>FAD</name>
        <dbReference type="ChEBI" id="CHEBI:57692"/>
    </ligand>
</feature>
<comment type="caution">
    <text evidence="11">The sequence shown here is derived from an EMBL/GenBank/DDBJ whole genome shotgun (WGS) entry which is preliminary data.</text>
</comment>
<keyword evidence="12" id="KW-1185">Reference proteome</keyword>
<keyword evidence="4 6" id="KW-0274">FAD</keyword>
<dbReference type="PANTHER" id="PTHR11552:SF147">
    <property type="entry name" value="CHOLINE DEHYDROGENASE, MITOCHONDRIAL"/>
    <property type="match status" value="1"/>
</dbReference>
<protein>
    <submittedName>
        <fullName evidence="11">Aryl-alcohol oxidase</fullName>
    </submittedName>
</protein>
<keyword evidence="3 7" id="KW-0285">Flavoprotein</keyword>
<dbReference type="InterPro" id="IPR036188">
    <property type="entry name" value="FAD/NAD-bd_sf"/>
</dbReference>
<proteinExistence type="inferred from homology"/>
<comment type="cofactor">
    <cofactor evidence="1 6">
        <name>FAD</name>
        <dbReference type="ChEBI" id="CHEBI:57692"/>
    </cofactor>
</comment>
<dbReference type="InterPro" id="IPR007867">
    <property type="entry name" value="GMC_OxRtase_C"/>
</dbReference>
<dbReference type="PANTHER" id="PTHR11552">
    <property type="entry name" value="GLUCOSE-METHANOL-CHOLINE GMC OXIDOREDUCTASE"/>
    <property type="match status" value="1"/>
</dbReference>
<feature type="chain" id="PRO_5041897495" evidence="8">
    <location>
        <begin position="25"/>
        <end position="608"/>
    </location>
</feature>
<dbReference type="Pfam" id="PF00732">
    <property type="entry name" value="GMC_oxred_N"/>
    <property type="match status" value="1"/>
</dbReference>
<evidence type="ECO:0000256" key="1">
    <source>
        <dbReference type="ARBA" id="ARBA00001974"/>
    </source>
</evidence>
<organism evidence="11 12">
    <name type="scientific">Roridomyces roridus</name>
    <dbReference type="NCBI Taxonomy" id="1738132"/>
    <lineage>
        <taxon>Eukaryota</taxon>
        <taxon>Fungi</taxon>
        <taxon>Dikarya</taxon>
        <taxon>Basidiomycota</taxon>
        <taxon>Agaricomycotina</taxon>
        <taxon>Agaricomycetes</taxon>
        <taxon>Agaricomycetidae</taxon>
        <taxon>Agaricales</taxon>
        <taxon>Marasmiineae</taxon>
        <taxon>Mycenaceae</taxon>
        <taxon>Roridomyces</taxon>
    </lineage>
</organism>
<dbReference type="Pfam" id="PF05199">
    <property type="entry name" value="GMC_oxred_C"/>
    <property type="match status" value="1"/>
</dbReference>
<comment type="similarity">
    <text evidence="2 7">Belongs to the GMC oxidoreductase family.</text>
</comment>
<dbReference type="PROSITE" id="PS00623">
    <property type="entry name" value="GMC_OXRED_1"/>
    <property type="match status" value="1"/>
</dbReference>
<feature type="binding site" evidence="6">
    <location>
        <position position="268"/>
    </location>
    <ligand>
        <name>FAD</name>
        <dbReference type="ChEBI" id="CHEBI:57692"/>
    </ligand>
</feature>
<evidence type="ECO:0000256" key="2">
    <source>
        <dbReference type="ARBA" id="ARBA00010790"/>
    </source>
</evidence>
<dbReference type="AlphaFoldDB" id="A0AAD7FE55"/>
<dbReference type="GO" id="GO:0016614">
    <property type="term" value="F:oxidoreductase activity, acting on CH-OH group of donors"/>
    <property type="evidence" value="ECO:0007669"/>
    <property type="project" value="InterPro"/>
</dbReference>
<dbReference type="PIRSF" id="PIRSF000137">
    <property type="entry name" value="Alcohol_oxidase"/>
    <property type="match status" value="1"/>
</dbReference>
<evidence type="ECO:0000256" key="7">
    <source>
        <dbReference type="RuleBase" id="RU003968"/>
    </source>
</evidence>
<evidence type="ECO:0000256" key="5">
    <source>
        <dbReference type="PIRSR" id="PIRSR000137-1"/>
    </source>
</evidence>